<comment type="caution">
    <text evidence="1">The sequence shown here is derived from an EMBL/GenBank/DDBJ whole genome shotgun (WGS) entry which is preliminary data.</text>
</comment>
<dbReference type="Proteomes" id="UP001224775">
    <property type="component" value="Unassembled WGS sequence"/>
</dbReference>
<gene>
    <name evidence="1" type="ORF">QTG54_004600</name>
</gene>
<dbReference type="AlphaFoldDB" id="A0AAD8YGV8"/>
<keyword evidence="2" id="KW-1185">Reference proteome</keyword>
<dbReference type="EMBL" id="JATAAI010000006">
    <property type="protein sequence ID" value="KAK1745309.1"/>
    <property type="molecule type" value="Genomic_DNA"/>
</dbReference>
<evidence type="ECO:0000313" key="1">
    <source>
        <dbReference type="EMBL" id="KAK1745309.1"/>
    </source>
</evidence>
<reference evidence="1" key="1">
    <citation type="submission" date="2023-06" db="EMBL/GenBank/DDBJ databases">
        <title>Survivors Of The Sea: Transcriptome response of Skeletonema marinoi to long-term dormancy.</title>
        <authorList>
            <person name="Pinder M.I.M."/>
            <person name="Kourtchenko O."/>
            <person name="Robertson E.K."/>
            <person name="Larsson T."/>
            <person name="Maumus F."/>
            <person name="Osuna-Cruz C.M."/>
            <person name="Vancaester E."/>
            <person name="Stenow R."/>
            <person name="Vandepoele K."/>
            <person name="Ploug H."/>
            <person name="Bruchert V."/>
            <person name="Godhe A."/>
            <person name="Topel M."/>
        </authorList>
    </citation>
    <scope>NUCLEOTIDE SEQUENCE</scope>
    <source>
        <strain evidence="1">R05AC</strain>
    </source>
</reference>
<name>A0AAD8YGV8_9STRA</name>
<protein>
    <submittedName>
        <fullName evidence="1">Uncharacterized protein</fullName>
    </submittedName>
</protein>
<accession>A0AAD8YGV8</accession>
<organism evidence="1 2">
    <name type="scientific">Skeletonema marinoi</name>
    <dbReference type="NCBI Taxonomy" id="267567"/>
    <lineage>
        <taxon>Eukaryota</taxon>
        <taxon>Sar</taxon>
        <taxon>Stramenopiles</taxon>
        <taxon>Ochrophyta</taxon>
        <taxon>Bacillariophyta</taxon>
        <taxon>Coscinodiscophyceae</taxon>
        <taxon>Thalassiosirophycidae</taxon>
        <taxon>Thalassiosirales</taxon>
        <taxon>Skeletonemataceae</taxon>
        <taxon>Skeletonema</taxon>
        <taxon>Skeletonema marinoi-dohrnii complex</taxon>
    </lineage>
</organism>
<evidence type="ECO:0000313" key="2">
    <source>
        <dbReference type="Proteomes" id="UP001224775"/>
    </source>
</evidence>
<proteinExistence type="predicted"/>
<sequence length="101" mass="10962">MAVDVPADHAHRLGMVLLASAPPVLEWLIRLSAHAHHVSNLTPPLANALHAQAHTLQIAHVQLALMSTLHFASALLALVLIPKTVDALYAVECREWKMTSL</sequence>